<dbReference type="Pfam" id="PF05975">
    <property type="entry name" value="EcsB"/>
    <property type="match status" value="1"/>
</dbReference>
<organism evidence="2 3">
    <name type="scientific">Macrococcus epidermidis</name>
    <dbReference type="NCBI Taxonomy" id="1902580"/>
    <lineage>
        <taxon>Bacteria</taxon>
        <taxon>Bacillati</taxon>
        <taxon>Bacillota</taxon>
        <taxon>Bacilli</taxon>
        <taxon>Bacillales</taxon>
        <taxon>Staphylococcaceae</taxon>
        <taxon>Macrococcus</taxon>
    </lineage>
</organism>
<keyword evidence="1" id="KW-0472">Membrane</keyword>
<keyword evidence="3" id="KW-1185">Reference proteome</keyword>
<keyword evidence="1" id="KW-0812">Transmembrane</keyword>
<sequence>MPHWMKFIFMQQVMRMNKAVQLFNQRRVKNQKEVAYYSKFIFNGHFVVFLSIAFGALMLQYSQMVKHLSPHINYHLIIAVALAVLTITNIRTFVRPADQIFLLNFEQHMNAYFKSAMIRSALIRSVIFVIVAALFMPLYFNAADSSMIGYICAVILGIVMIIVGIWIRFLMMKLDIEQHLISLLIFLMALSGIYTSLEGLPITIIPIIIFGIGLVYLLNKNTQYRTVNWHAMIDYEERLTHQQNKTINMFTDVKGMKDTVKRRRVLDVLLPKHKSKYNQQHMFEFLFIRNFLRSSDALWIIIRLILIAAVVMWIVNQEIIAMIIGAFLVYAIVLQTSQFYKQQAFQLWPQVWPVPESLVLTGFKQFMRKLVWLTTIIIAVIYLILYPAHFYYAAVFFLLMLWTMRNVTEKIEKRMKLLKD</sequence>
<accession>A0A327ZQ64</accession>
<feature type="transmembrane region" description="Helical" evidence="1">
    <location>
        <begin position="179"/>
        <end position="197"/>
    </location>
</feature>
<evidence type="ECO:0000313" key="2">
    <source>
        <dbReference type="EMBL" id="RAK44306.1"/>
    </source>
</evidence>
<evidence type="ECO:0008006" key="4">
    <source>
        <dbReference type="Google" id="ProtNLM"/>
    </source>
</evidence>
<reference evidence="2 3" key="1">
    <citation type="journal article" date="2018" name="Front. Microbiol.">
        <title>Description and Comparative Genomics of Macrococcus caseolyticus subsp. hominis subsp. nov., Macrococcus goetzii sp. nov., Macrococcus epidermidis sp. nov., and Macrococcus bohemicus sp. nov., Novel Macrococci From Human Clinical Material With Virulence Potential and Suspected Uptake of Foreign DNA by Natural Transformation.</title>
        <authorList>
            <person name="Maslanova I."/>
            <person name="Wertheimer Z."/>
            <person name="Sedlacek I."/>
            <person name="Svec P."/>
            <person name="Indrakova A."/>
            <person name="Kovarovic V."/>
            <person name="Schumann P."/>
            <person name="Sproer C."/>
            <person name="Kralova S."/>
            <person name="Sedo O."/>
            <person name="Kristofova L."/>
            <person name="Vrbovska V."/>
            <person name="Fuzik T."/>
            <person name="Petras P."/>
            <person name="Zdrahal Z."/>
            <person name="Ruzickova V."/>
            <person name="Doskar J."/>
            <person name="Pantucek R."/>
        </authorList>
    </citation>
    <scope>NUCLEOTIDE SEQUENCE [LARGE SCALE GENOMIC DNA]</scope>
    <source>
        <strain evidence="2 3">01/688</strain>
    </source>
</reference>
<feature type="transmembrane region" description="Helical" evidence="1">
    <location>
        <begin position="320"/>
        <end position="340"/>
    </location>
</feature>
<feature type="transmembrane region" description="Helical" evidence="1">
    <location>
        <begin position="297"/>
        <end position="314"/>
    </location>
</feature>
<dbReference type="EMBL" id="PZJH01000004">
    <property type="protein sequence ID" value="RAK44306.1"/>
    <property type="molecule type" value="Genomic_DNA"/>
</dbReference>
<feature type="transmembrane region" description="Helical" evidence="1">
    <location>
        <begin position="121"/>
        <end position="141"/>
    </location>
</feature>
<evidence type="ECO:0000256" key="1">
    <source>
        <dbReference type="SAM" id="Phobius"/>
    </source>
</evidence>
<comment type="caution">
    <text evidence="2">The sequence shown here is derived from an EMBL/GenBank/DDBJ whole genome shotgun (WGS) entry which is preliminary data.</text>
</comment>
<dbReference type="PIRSF" id="PIRSF037259">
    <property type="entry name" value="EcsB_ABC"/>
    <property type="match status" value="1"/>
</dbReference>
<evidence type="ECO:0000313" key="3">
    <source>
        <dbReference type="Proteomes" id="UP000249808"/>
    </source>
</evidence>
<dbReference type="GO" id="GO:0016020">
    <property type="term" value="C:membrane"/>
    <property type="evidence" value="ECO:0007669"/>
    <property type="project" value="InterPro"/>
</dbReference>
<protein>
    <recommendedName>
        <fullName evidence="4">ABC transporter permease</fullName>
    </recommendedName>
</protein>
<feature type="transmembrane region" description="Helical" evidence="1">
    <location>
        <begin position="366"/>
        <end position="384"/>
    </location>
</feature>
<feature type="transmembrane region" description="Helical" evidence="1">
    <location>
        <begin position="147"/>
        <end position="167"/>
    </location>
</feature>
<dbReference type="Proteomes" id="UP000249808">
    <property type="component" value="Unassembled WGS sequence"/>
</dbReference>
<name>A0A327ZQ64_9STAP</name>
<gene>
    <name evidence="2" type="ORF">BHU61_09070</name>
</gene>
<dbReference type="InterPro" id="IPR010288">
    <property type="entry name" value="EcsB_ABC"/>
</dbReference>
<feature type="transmembrane region" description="Helical" evidence="1">
    <location>
        <begin position="40"/>
        <end position="62"/>
    </location>
</feature>
<dbReference type="AlphaFoldDB" id="A0A327ZQ64"/>
<feature type="transmembrane region" description="Helical" evidence="1">
    <location>
        <begin position="203"/>
        <end position="219"/>
    </location>
</feature>
<keyword evidence="1" id="KW-1133">Transmembrane helix</keyword>
<feature type="transmembrane region" description="Helical" evidence="1">
    <location>
        <begin position="74"/>
        <end position="94"/>
    </location>
</feature>
<proteinExistence type="predicted"/>